<dbReference type="GO" id="GO:0071596">
    <property type="term" value="P:ubiquitin-dependent protein catabolic process via the N-end rule pathway"/>
    <property type="evidence" value="ECO:0007669"/>
    <property type="project" value="InterPro"/>
</dbReference>
<dbReference type="InterPro" id="IPR007472">
    <property type="entry name" value="N-end_Aminoacyl_Trfase_C"/>
</dbReference>
<evidence type="ECO:0000256" key="4">
    <source>
        <dbReference type="HAMAP-Rule" id="MF_00689"/>
    </source>
</evidence>
<dbReference type="InterPro" id="IPR030700">
    <property type="entry name" value="N-end_Aminoacyl_Trfase"/>
</dbReference>
<dbReference type="GO" id="GO:0004057">
    <property type="term" value="F:arginyl-tRNA--protein transferase activity"/>
    <property type="evidence" value="ECO:0007669"/>
    <property type="project" value="InterPro"/>
</dbReference>
<evidence type="ECO:0000256" key="2">
    <source>
        <dbReference type="ARBA" id="ARBA00022679"/>
    </source>
</evidence>
<keyword evidence="8" id="KW-1185">Reference proteome</keyword>
<keyword evidence="1 4" id="KW-0963">Cytoplasm</keyword>
<proteinExistence type="inferred from homology"/>
<dbReference type="Pfam" id="PF04377">
    <property type="entry name" value="ATE_C"/>
    <property type="match status" value="1"/>
</dbReference>
<keyword evidence="3 4" id="KW-0012">Acyltransferase</keyword>
<comment type="catalytic activity">
    <reaction evidence="4">
        <text>N-terminal L-aspartyl-[protein] + L-leucyl-tRNA(Leu) = N-terminal L-leucyl-L-aspartyl-[protein] + tRNA(Leu) + H(+)</text>
        <dbReference type="Rhea" id="RHEA:50420"/>
        <dbReference type="Rhea" id="RHEA-COMP:9613"/>
        <dbReference type="Rhea" id="RHEA-COMP:9622"/>
        <dbReference type="Rhea" id="RHEA-COMP:12669"/>
        <dbReference type="Rhea" id="RHEA-COMP:12674"/>
        <dbReference type="ChEBI" id="CHEBI:15378"/>
        <dbReference type="ChEBI" id="CHEBI:64720"/>
        <dbReference type="ChEBI" id="CHEBI:78442"/>
        <dbReference type="ChEBI" id="CHEBI:78494"/>
        <dbReference type="ChEBI" id="CHEBI:133042"/>
        <dbReference type="EC" id="2.3.2.29"/>
    </reaction>
</comment>
<comment type="similarity">
    <text evidence="4">Belongs to the R-transferase family. Bpt subfamily.</text>
</comment>
<dbReference type="SUPFAM" id="SSF55729">
    <property type="entry name" value="Acyl-CoA N-acyltransferases (Nat)"/>
    <property type="match status" value="1"/>
</dbReference>
<protein>
    <recommendedName>
        <fullName evidence="4">Aspartate/glutamate leucyltransferase</fullName>
        <ecNumber evidence="4">2.3.2.29</ecNumber>
    </recommendedName>
</protein>
<feature type="domain" description="N-end rule aminoacyl transferase C-terminal" evidence="6">
    <location>
        <begin position="108"/>
        <end position="230"/>
    </location>
</feature>
<accession>A0A1G9PDI8</accession>
<reference evidence="7 8" key="1">
    <citation type="submission" date="2016-10" db="EMBL/GenBank/DDBJ databases">
        <authorList>
            <person name="de Groot N.N."/>
        </authorList>
    </citation>
    <scope>NUCLEOTIDE SEQUENCE [LARGE SCALE GENOMIC DNA]</scope>
    <source>
        <strain evidence="7 8">DSM 16077</strain>
    </source>
</reference>
<comment type="subcellular location">
    <subcellularLocation>
        <location evidence="4">Cytoplasm</location>
    </subcellularLocation>
</comment>
<dbReference type="NCBIfam" id="NF002346">
    <property type="entry name" value="PRK01305.2-3"/>
    <property type="match status" value="1"/>
</dbReference>
<dbReference type="InterPro" id="IPR016181">
    <property type="entry name" value="Acyl_CoA_acyltransferase"/>
</dbReference>
<dbReference type="NCBIfam" id="NF002343">
    <property type="entry name" value="PRK01305.1-4"/>
    <property type="match status" value="1"/>
</dbReference>
<evidence type="ECO:0000313" key="7">
    <source>
        <dbReference type="EMBL" id="SDL96809.1"/>
    </source>
</evidence>
<evidence type="ECO:0000259" key="5">
    <source>
        <dbReference type="Pfam" id="PF04376"/>
    </source>
</evidence>
<organism evidence="7 8">
    <name type="scientific">Maricaulis salignorans</name>
    <dbReference type="NCBI Taxonomy" id="144026"/>
    <lineage>
        <taxon>Bacteria</taxon>
        <taxon>Pseudomonadati</taxon>
        <taxon>Pseudomonadota</taxon>
        <taxon>Alphaproteobacteria</taxon>
        <taxon>Maricaulales</taxon>
        <taxon>Maricaulaceae</taxon>
        <taxon>Maricaulis</taxon>
    </lineage>
</organism>
<sequence>MTHPFATQQIPFFLTASAPCPYLPDRMERKVFTRIEVGEGPALNDALTHAGFRRSQAVLYRPACEKCDACRSSRIDVGNFNWKRRWRKILSRNSDLRVSTDAVGATLEQYELLDRYLDSRHHDGDMAGMSFSEYVMMVEDGAQRTHVTEYRDREGDLISAVLTDVLRDGISMIYSFFDPEAERRSLGAYMILDAIRQAELAGLPFVYLGYWVRGSRKMAYKAEFQPLQVLTPAGWQPHAELEFDDEDDIDCNPQHDD</sequence>
<evidence type="ECO:0000256" key="1">
    <source>
        <dbReference type="ARBA" id="ARBA00022490"/>
    </source>
</evidence>
<dbReference type="Pfam" id="PF04376">
    <property type="entry name" value="ATE_N"/>
    <property type="match status" value="1"/>
</dbReference>
<feature type="domain" description="N-end aminoacyl transferase N-terminal" evidence="5">
    <location>
        <begin position="19"/>
        <end position="88"/>
    </location>
</feature>
<comment type="catalytic activity">
    <reaction evidence="4">
        <text>N-terminal L-glutamyl-[protein] + L-leucyl-tRNA(Leu) = N-terminal L-leucyl-L-glutamyl-[protein] + tRNA(Leu) + H(+)</text>
        <dbReference type="Rhea" id="RHEA:50412"/>
        <dbReference type="Rhea" id="RHEA-COMP:9613"/>
        <dbReference type="Rhea" id="RHEA-COMP:9622"/>
        <dbReference type="Rhea" id="RHEA-COMP:12664"/>
        <dbReference type="Rhea" id="RHEA-COMP:12668"/>
        <dbReference type="ChEBI" id="CHEBI:15378"/>
        <dbReference type="ChEBI" id="CHEBI:64721"/>
        <dbReference type="ChEBI" id="CHEBI:78442"/>
        <dbReference type="ChEBI" id="CHEBI:78494"/>
        <dbReference type="ChEBI" id="CHEBI:133041"/>
        <dbReference type="EC" id="2.3.2.29"/>
    </reaction>
</comment>
<dbReference type="OrthoDB" id="9782022at2"/>
<dbReference type="GO" id="GO:0005737">
    <property type="term" value="C:cytoplasm"/>
    <property type="evidence" value="ECO:0007669"/>
    <property type="project" value="UniProtKB-SubCell"/>
</dbReference>
<dbReference type="AlphaFoldDB" id="A0A1G9PDI8"/>
<keyword evidence="2 4" id="KW-0808">Transferase</keyword>
<dbReference type="InterPro" id="IPR007471">
    <property type="entry name" value="N-end_Aminoacyl_Trfase_N"/>
</dbReference>
<dbReference type="EMBL" id="FNHG01000003">
    <property type="protein sequence ID" value="SDL96809.1"/>
    <property type="molecule type" value="Genomic_DNA"/>
</dbReference>
<dbReference type="STRING" id="144026.SAMN04488568_103194"/>
<dbReference type="HAMAP" id="MF_00689">
    <property type="entry name" value="Bpt"/>
    <property type="match status" value="1"/>
</dbReference>
<dbReference type="Proteomes" id="UP000199759">
    <property type="component" value="Unassembled WGS sequence"/>
</dbReference>
<dbReference type="PIRSF" id="PIRSF037208">
    <property type="entry name" value="ATE_pro_prd"/>
    <property type="match status" value="1"/>
</dbReference>
<dbReference type="EC" id="2.3.2.29" evidence="4"/>
<evidence type="ECO:0000259" key="6">
    <source>
        <dbReference type="Pfam" id="PF04377"/>
    </source>
</evidence>
<evidence type="ECO:0000313" key="8">
    <source>
        <dbReference type="Proteomes" id="UP000199759"/>
    </source>
</evidence>
<comment type="function">
    <text evidence="4">Functions in the N-end rule pathway of protein degradation where it conjugates Leu from its aminoacyl-tRNA to the N-termini of proteins containing an N-terminal aspartate or glutamate.</text>
</comment>
<name>A0A1G9PDI8_9PROT</name>
<evidence type="ECO:0000256" key="3">
    <source>
        <dbReference type="ARBA" id="ARBA00023315"/>
    </source>
</evidence>
<dbReference type="RefSeq" id="WP_091767432.1">
    <property type="nucleotide sequence ID" value="NZ_FNHG01000003.1"/>
</dbReference>
<dbReference type="PANTHER" id="PTHR21367">
    <property type="entry name" value="ARGININE-TRNA-PROTEIN TRANSFERASE 1"/>
    <property type="match status" value="1"/>
</dbReference>
<dbReference type="PANTHER" id="PTHR21367:SF1">
    <property type="entry name" value="ARGINYL-TRNA--PROTEIN TRANSFERASE 1"/>
    <property type="match status" value="1"/>
</dbReference>
<dbReference type="InterPro" id="IPR017138">
    <property type="entry name" value="Asp_Glu_LeuTrfase"/>
</dbReference>
<dbReference type="GO" id="GO:0008914">
    <property type="term" value="F:leucyl-tRNA--protein transferase activity"/>
    <property type="evidence" value="ECO:0007669"/>
    <property type="project" value="UniProtKB-UniRule"/>
</dbReference>
<gene>
    <name evidence="4" type="primary">bpt</name>
    <name evidence="7" type="ORF">SAMN04488568_103194</name>
</gene>